<dbReference type="Proteomes" id="UP000314294">
    <property type="component" value="Unassembled WGS sequence"/>
</dbReference>
<evidence type="ECO:0000256" key="1">
    <source>
        <dbReference type="SAM" id="MobiDB-lite"/>
    </source>
</evidence>
<evidence type="ECO:0008006" key="5">
    <source>
        <dbReference type="Google" id="ProtNLM"/>
    </source>
</evidence>
<evidence type="ECO:0000313" key="3">
    <source>
        <dbReference type="EMBL" id="TNN59272.1"/>
    </source>
</evidence>
<feature type="compositionally biased region" description="Basic and acidic residues" evidence="1">
    <location>
        <begin position="1"/>
        <end position="22"/>
    </location>
</feature>
<evidence type="ECO:0000313" key="4">
    <source>
        <dbReference type="Proteomes" id="UP000314294"/>
    </source>
</evidence>
<keyword evidence="4" id="KW-1185">Reference proteome</keyword>
<name>A0A4Z2H332_9TELE</name>
<organism evidence="3 4">
    <name type="scientific">Liparis tanakae</name>
    <name type="common">Tanaka's snailfish</name>
    <dbReference type="NCBI Taxonomy" id="230148"/>
    <lineage>
        <taxon>Eukaryota</taxon>
        <taxon>Metazoa</taxon>
        <taxon>Chordata</taxon>
        <taxon>Craniata</taxon>
        <taxon>Vertebrata</taxon>
        <taxon>Euteleostomi</taxon>
        <taxon>Actinopterygii</taxon>
        <taxon>Neopterygii</taxon>
        <taxon>Teleostei</taxon>
        <taxon>Neoteleostei</taxon>
        <taxon>Acanthomorphata</taxon>
        <taxon>Eupercaria</taxon>
        <taxon>Perciformes</taxon>
        <taxon>Cottioidei</taxon>
        <taxon>Cottales</taxon>
        <taxon>Liparidae</taxon>
        <taxon>Liparis</taxon>
    </lineage>
</organism>
<gene>
    <name evidence="3" type="ORF">EYF80_030557</name>
</gene>
<comment type="caution">
    <text evidence="3">The sequence shown here is derived from an EMBL/GenBank/DDBJ whole genome shotgun (WGS) entry which is preliminary data.</text>
</comment>
<feature type="compositionally biased region" description="Basic and acidic residues" evidence="1">
    <location>
        <begin position="130"/>
        <end position="146"/>
    </location>
</feature>
<keyword evidence="2" id="KW-0812">Transmembrane</keyword>
<keyword evidence="2" id="KW-1133">Transmembrane helix</keyword>
<dbReference type="EMBL" id="SRLO01000360">
    <property type="protein sequence ID" value="TNN59272.1"/>
    <property type="molecule type" value="Genomic_DNA"/>
</dbReference>
<accession>A0A4Z2H332</accession>
<reference evidence="3 4" key="1">
    <citation type="submission" date="2019-03" db="EMBL/GenBank/DDBJ databases">
        <title>First draft genome of Liparis tanakae, snailfish: a comprehensive survey of snailfish specific genes.</title>
        <authorList>
            <person name="Kim W."/>
            <person name="Song I."/>
            <person name="Jeong J.-H."/>
            <person name="Kim D."/>
            <person name="Kim S."/>
            <person name="Ryu S."/>
            <person name="Song J.Y."/>
            <person name="Lee S.K."/>
        </authorList>
    </citation>
    <scope>NUCLEOTIDE SEQUENCE [LARGE SCALE GENOMIC DNA]</scope>
    <source>
        <tissue evidence="3">Muscle</tissue>
    </source>
</reference>
<protein>
    <recommendedName>
        <fullName evidence="5">Transmembrane protein</fullName>
    </recommendedName>
</protein>
<proteinExistence type="predicted"/>
<sequence>MTDTDRDKTGEEETRKGREERSLTTTPSAQRTVCVPSSWTAFWDEGAVLLRVNQNNRKETRCSAVPRLVSEGGTRYLLKGLSSFLLMSWLPLLSSWAKYQCTTRSSKSFESLRHSEAREPQRLDAGATGRSERPRPERPRPERREAEQKCAASVRGLLVLCSLLSLFSSVLWEVVR</sequence>
<keyword evidence="2" id="KW-0472">Membrane</keyword>
<evidence type="ECO:0000256" key="2">
    <source>
        <dbReference type="SAM" id="Phobius"/>
    </source>
</evidence>
<feature type="transmembrane region" description="Helical" evidence="2">
    <location>
        <begin position="152"/>
        <end position="172"/>
    </location>
</feature>
<feature type="region of interest" description="Disordered" evidence="1">
    <location>
        <begin position="110"/>
        <end position="146"/>
    </location>
</feature>
<feature type="compositionally biased region" description="Basic and acidic residues" evidence="1">
    <location>
        <begin position="110"/>
        <end position="122"/>
    </location>
</feature>
<dbReference type="AlphaFoldDB" id="A0A4Z2H332"/>
<feature type="region of interest" description="Disordered" evidence="1">
    <location>
        <begin position="1"/>
        <end position="29"/>
    </location>
</feature>